<name>A0A3Q3X1I8_MOLML</name>
<feature type="repeat" description="MBT" evidence="11">
    <location>
        <begin position="340"/>
        <end position="455"/>
    </location>
</feature>
<feature type="domain" description="FCS-type" evidence="13">
    <location>
        <begin position="55"/>
        <end position="90"/>
    </location>
</feature>
<dbReference type="STRING" id="94237.ENSMMOP00000018942"/>
<keyword evidence="7" id="KW-0805">Transcription regulation</keyword>
<dbReference type="GO" id="GO:0042393">
    <property type="term" value="F:histone binding"/>
    <property type="evidence" value="ECO:0007669"/>
    <property type="project" value="TreeGrafter"/>
</dbReference>
<dbReference type="CDD" id="cd20126">
    <property type="entry name" value="MBT_MBTD1_rpt3"/>
    <property type="match status" value="1"/>
</dbReference>
<evidence type="ECO:0000256" key="11">
    <source>
        <dbReference type="PROSITE-ProRule" id="PRU00459"/>
    </source>
</evidence>
<dbReference type="Proteomes" id="UP000261620">
    <property type="component" value="Unplaced"/>
</dbReference>
<evidence type="ECO:0000256" key="10">
    <source>
        <dbReference type="PROSITE-ProRule" id="PRU00367"/>
    </source>
</evidence>
<sequence length="641" mass="70927">MENPKDPAERPSRKRRDSFGMLDGGMAQLAPSSSSSSSSSSLTLIKTNGQVYTYPDGKAGMATCEMCGMVGVRDAFYSKTKRFCSVSCSRSYSSNSKKASILARLQGKPPTKKAKVLQKQPLVTKMVPFTQYQTIPVEVFDWGRYLGDGDATGAPVSCFKHVPMGKSWGDISEGVRVEVPNTDSGLPMKVYWIAGIIKLAGFKALLRYEGFDGDSARDFWLNLCVPDIHPVGWCAAGGKPLVPPQSIMHRFSNWKTFLIKRLTGSKTLPPDFSSKVQDSMQVPFKRQMRVEVVDKTHLCRTRVALVEQVIGGRLRLVYEECDDGTDDFWCHMYSPLIHRIGWSRSIGHRFKRSDVSKRLGGLTDAPGQLFAKVREVDQSGAWFEDAMKLEAIDPLNLSAICVATVRKVLADGYLMIGIDGSEAADGSDWFCYHCTSPSIFPSGFCEINDIELTPPRGYTNLPFRWFEYLKETKSLAAPVSLFNKDVPNHGFRPGMKLEAVDLMEPRLVCVATVTRIVHRLLRIHFDGWEDEYDQWVDCESPDLYPVGWCQLTGYQLQPPAVTAGNAHRSARPVSLSGAAATRVPRSLSGDENETPPDYPSPPTPASASQPSTEGRAGTHTHKLTESISVLMVSAALEYLFC</sequence>
<dbReference type="SUPFAM" id="SSF63748">
    <property type="entry name" value="Tudor/PWWP/MBT"/>
    <property type="match status" value="4"/>
</dbReference>
<dbReference type="Ensembl" id="ENSMMOT00000019251.1">
    <property type="protein sequence ID" value="ENSMMOP00000018942.1"/>
    <property type="gene ID" value="ENSMMOG00000014329.1"/>
</dbReference>
<dbReference type="GO" id="GO:0003682">
    <property type="term" value="F:chromatin binding"/>
    <property type="evidence" value="ECO:0007669"/>
    <property type="project" value="TreeGrafter"/>
</dbReference>
<dbReference type="PROSITE" id="PS51079">
    <property type="entry name" value="MBT"/>
    <property type="match status" value="4"/>
</dbReference>
<dbReference type="FunFam" id="3.30.60.160:FF:000001">
    <property type="entry name" value="MBT domain-containing protein 1 isoform X1"/>
    <property type="match status" value="1"/>
</dbReference>
<dbReference type="Gene3D" id="3.30.60.160">
    <property type="match status" value="1"/>
</dbReference>
<dbReference type="InterPro" id="IPR038603">
    <property type="entry name" value="Znf_FCS_sf"/>
</dbReference>
<reference evidence="14" key="1">
    <citation type="submission" date="2025-08" db="UniProtKB">
        <authorList>
            <consortium name="Ensembl"/>
        </authorList>
    </citation>
    <scope>IDENTIFICATION</scope>
</reference>
<evidence type="ECO:0000313" key="14">
    <source>
        <dbReference type="Ensembl" id="ENSMMOP00000018942.1"/>
    </source>
</evidence>
<organism evidence="14 15">
    <name type="scientific">Mola mola</name>
    <name type="common">Ocean sunfish</name>
    <name type="synonym">Tetraodon mola</name>
    <dbReference type="NCBI Taxonomy" id="94237"/>
    <lineage>
        <taxon>Eukaryota</taxon>
        <taxon>Metazoa</taxon>
        <taxon>Chordata</taxon>
        <taxon>Craniata</taxon>
        <taxon>Vertebrata</taxon>
        <taxon>Euteleostomi</taxon>
        <taxon>Actinopterygii</taxon>
        <taxon>Neopterygii</taxon>
        <taxon>Teleostei</taxon>
        <taxon>Neoteleostei</taxon>
        <taxon>Acanthomorphata</taxon>
        <taxon>Eupercaria</taxon>
        <taxon>Tetraodontiformes</taxon>
        <taxon>Molidae</taxon>
        <taxon>Mola</taxon>
    </lineage>
</organism>
<evidence type="ECO:0000256" key="12">
    <source>
        <dbReference type="SAM" id="MobiDB-lite"/>
    </source>
</evidence>
<evidence type="ECO:0000256" key="2">
    <source>
        <dbReference type="ARBA" id="ARBA00022723"/>
    </source>
</evidence>
<feature type="region of interest" description="Disordered" evidence="12">
    <location>
        <begin position="1"/>
        <end position="41"/>
    </location>
</feature>
<proteinExistence type="predicted"/>
<keyword evidence="15" id="KW-1185">Reference proteome</keyword>
<dbReference type="Pfam" id="PF02820">
    <property type="entry name" value="MBT"/>
    <property type="match status" value="4"/>
</dbReference>
<dbReference type="Pfam" id="PF21319">
    <property type="entry name" value="zf-FCS_1"/>
    <property type="match status" value="1"/>
</dbReference>
<dbReference type="FunFam" id="2.30.30.140:FF:000010">
    <property type="entry name" value="MBT domain-containing protein 1 isoform X1"/>
    <property type="match status" value="1"/>
</dbReference>
<accession>A0A3Q3X1I8</accession>
<feature type="repeat" description="MBT" evidence="11">
    <location>
        <begin position="252"/>
        <end position="338"/>
    </location>
</feature>
<dbReference type="InterPro" id="IPR004092">
    <property type="entry name" value="Mbt"/>
</dbReference>
<evidence type="ECO:0000256" key="4">
    <source>
        <dbReference type="ARBA" id="ARBA00022771"/>
    </source>
</evidence>
<comment type="subcellular location">
    <subcellularLocation>
        <location evidence="1">Nucleus</location>
    </subcellularLocation>
</comment>
<dbReference type="PANTHER" id="PTHR12247:SF79">
    <property type="entry name" value="MBT DOMAIN-CONTAINING PROTEIN 1"/>
    <property type="match status" value="1"/>
</dbReference>
<protein>
    <recommendedName>
        <fullName evidence="13">FCS-type domain-containing protein</fullName>
    </recommendedName>
</protein>
<evidence type="ECO:0000256" key="3">
    <source>
        <dbReference type="ARBA" id="ARBA00022737"/>
    </source>
</evidence>
<dbReference type="InterPro" id="IPR012313">
    <property type="entry name" value="Znf_FCS"/>
</dbReference>
<feature type="compositionally biased region" description="Low complexity" evidence="12">
    <location>
        <begin position="32"/>
        <end position="41"/>
    </location>
</feature>
<dbReference type="Gene3D" id="2.30.30.140">
    <property type="match status" value="4"/>
</dbReference>
<dbReference type="InterPro" id="IPR050548">
    <property type="entry name" value="PcG_chromatin_remod_factors"/>
</dbReference>
<feature type="repeat" description="MBT" evidence="11">
    <location>
        <begin position="463"/>
        <end position="559"/>
    </location>
</feature>
<keyword evidence="5" id="KW-0862">Zinc</keyword>
<dbReference type="GO" id="GO:0005634">
    <property type="term" value="C:nucleus"/>
    <property type="evidence" value="ECO:0007669"/>
    <property type="project" value="UniProtKB-SubCell"/>
</dbReference>
<keyword evidence="9" id="KW-0539">Nucleus</keyword>
<evidence type="ECO:0000256" key="8">
    <source>
        <dbReference type="ARBA" id="ARBA00023163"/>
    </source>
</evidence>
<evidence type="ECO:0000256" key="6">
    <source>
        <dbReference type="ARBA" id="ARBA00022853"/>
    </source>
</evidence>
<evidence type="ECO:0000259" key="13">
    <source>
        <dbReference type="PROSITE" id="PS51024"/>
    </source>
</evidence>
<keyword evidence="3" id="KW-0677">Repeat</keyword>
<dbReference type="GO" id="GO:0008270">
    <property type="term" value="F:zinc ion binding"/>
    <property type="evidence" value="ECO:0007669"/>
    <property type="project" value="UniProtKB-KW"/>
</dbReference>
<dbReference type="AlphaFoldDB" id="A0A3Q3X1I8"/>
<evidence type="ECO:0000256" key="7">
    <source>
        <dbReference type="ARBA" id="ARBA00023015"/>
    </source>
</evidence>
<keyword evidence="6" id="KW-0156">Chromatin regulator</keyword>
<keyword evidence="4 10" id="KW-0863">Zinc-finger</keyword>
<feature type="repeat" description="MBT" evidence="11">
    <location>
        <begin position="140"/>
        <end position="244"/>
    </location>
</feature>
<dbReference type="GO" id="GO:0006325">
    <property type="term" value="P:chromatin organization"/>
    <property type="evidence" value="ECO:0007669"/>
    <property type="project" value="UniProtKB-KW"/>
</dbReference>
<evidence type="ECO:0000256" key="1">
    <source>
        <dbReference type="ARBA" id="ARBA00004123"/>
    </source>
</evidence>
<evidence type="ECO:0000256" key="9">
    <source>
        <dbReference type="ARBA" id="ARBA00023242"/>
    </source>
</evidence>
<evidence type="ECO:0000313" key="15">
    <source>
        <dbReference type="Proteomes" id="UP000261620"/>
    </source>
</evidence>
<feature type="compositionally biased region" description="Basic and acidic residues" evidence="12">
    <location>
        <begin position="1"/>
        <end position="11"/>
    </location>
</feature>
<reference evidence="14" key="2">
    <citation type="submission" date="2025-09" db="UniProtKB">
        <authorList>
            <consortium name="Ensembl"/>
        </authorList>
    </citation>
    <scope>IDENTIFICATION</scope>
</reference>
<feature type="region of interest" description="Disordered" evidence="12">
    <location>
        <begin position="565"/>
        <end position="619"/>
    </location>
</feature>
<dbReference type="PANTHER" id="PTHR12247">
    <property type="entry name" value="POLYCOMB GROUP PROTEIN"/>
    <property type="match status" value="1"/>
</dbReference>
<evidence type="ECO:0000256" key="5">
    <source>
        <dbReference type="ARBA" id="ARBA00022833"/>
    </source>
</evidence>
<dbReference type="OMA" id="GLPFRWF"/>
<dbReference type="PROSITE" id="PS51024">
    <property type="entry name" value="ZF_FCS"/>
    <property type="match status" value="1"/>
</dbReference>
<dbReference type="SMART" id="SM00561">
    <property type="entry name" value="MBT"/>
    <property type="match status" value="4"/>
</dbReference>
<keyword evidence="8" id="KW-0804">Transcription</keyword>
<dbReference type="GO" id="GO:0045892">
    <property type="term" value="P:negative regulation of DNA-templated transcription"/>
    <property type="evidence" value="ECO:0007669"/>
    <property type="project" value="TreeGrafter"/>
</dbReference>
<keyword evidence="2" id="KW-0479">Metal-binding</keyword>
<dbReference type="CDD" id="cd20100">
    <property type="entry name" value="MBT_dSfmbt-like_rpt4"/>
    <property type="match status" value="1"/>
</dbReference>